<evidence type="ECO:0000313" key="4">
    <source>
        <dbReference type="EMBL" id="QOW41879.1"/>
    </source>
</evidence>
<dbReference type="RefSeq" id="WP_127800975.1">
    <property type="nucleotide sequence ID" value="NZ_CP041291.1"/>
</dbReference>
<dbReference type="InterPro" id="IPR011214">
    <property type="entry name" value="UCP020967"/>
</dbReference>
<name>A0A6C0Y4K8_9GAMM</name>
<dbReference type="Proteomes" id="UP000503440">
    <property type="component" value="Chromosome"/>
</dbReference>
<protein>
    <submittedName>
        <fullName evidence="3">Phosphoribosyltransferase</fullName>
    </submittedName>
</protein>
<dbReference type="InterPro" id="IPR041688">
    <property type="entry name" value="PRTase_2"/>
</dbReference>
<proteinExistence type="predicted"/>
<dbReference type="AlphaFoldDB" id="A0A6C0Y4K8"/>
<evidence type="ECO:0000259" key="2">
    <source>
        <dbReference type="Pfam" id="PF15609"/>
    </source>
</evidence>
<dbReference type="Gene3D" id="3.40.50.2020">
    <property type="match status" value="1"/>
</dbReference>
<gene>
    <name evidence="3" type="ORF">FSC09_09775</name>
    <name evidence="4" type="ORF">G0027_02820</name>
</gene>
<dbReference type="InterPro" id="IPR022537">
    <property type="entry name" value="TRSP_dom"/>
</dbReference>
<dbReference type="EMBL" id="CP044455">
    <property type="protein sequence ID" value="QIC70685.1"/>
    <property type="molecule type" value="Genomic_DNA"/>
</dbReference>
<evidence type="ECO:0000259" key="1">
    <source>
        <dbReference type="Pfam" id="PF12500"/>
    </source>
</evidence>
<reference evidence="4 6" key="2">
    <citation type="submission" date="2020-02" db="EMBL/GenBank/DDBJ databases">
        <title>Tigecycline-resistant Acinetobacter species from pigs and migratory birds.</title>
        <authorList>
            <person name="Chen C."/>
            <person name="Sun J."/>
            <person name="Liao X.-P."/>
            <person name="Liu Y.-H."/>
        </authorList>
    </citation>
    <scope>NUCLEOTIDE SEQUENCE [LARGE SCALE GENOMIC DNA]</scope>
    <source>
        <strain evidence="4 6">C15_T</strain>
    </source>
</reference>
<dbReference type="GO" id="GO:0016757">
    <property type="term" value="F:glycosyltransferase activity"/>
    <property type="evidence" value="ECO:0007669"/>
    <property type="project" value="UniProtKB-KW"/>
</dbReference>
<evidence type="ECO:0000313" key="3">
    <source>
        <dbReference type="EMBL" id="QIC70685.1"/>
    </source>
</evidence>
<feature type="domain" description="Orotate phosphoribosyltransferase-like" evidence="2">
    <location>
        <begin position="28"/>
        <end position="217"/>
    </location>
</feature>
<feature type="domain" description="TRSP" evidence="1">
    <location>
        <begin position="269"/>
        <end position="355"/>
    </location>
</feature>
<dbReference type="CDD" id="cd06223">
    <property type="entry name" value="PRTases_typeI"/>
    <property type="match status" value="1"/>
</dbReference>
<organism evidence="3 5">
    <name type="scientific">Acinetobacter indicus</name>
    <dbReference type="NCBI Taxonomy" id="756892"/>
    <lineage>
        <taxon>Bacteria</taxon>
        <taxon>Pseudomonadati</taxon>
        <taxon>Pseudomonadota</taxon>
        <taxon>Gammaproteobacteria</taxon>
        <taxon>Moraxellales</taxon>
        <taxon>Moraxellaceae</taxon>
        <taxon>Acinetobacter</taxon>
    </lineage>
</organism>
<dbReference type="InterPro" id="IPR000836">
    <property type="entry name" value="PRTase_dom"/>
</dbReference>
<dbReference type="PIRSF" id="PIRSF020967">
    <property type="entry name" value="UCP020967"/>
    <property type="match status" value="1"/>
</dbReference>
<evidence type="ECO:0000313" key="6">
    <source>
        <dbReference type="Proteomes" id="UP000593812"/>
    </source>
</evidence>
<accession>A0A6C0Y4K8</accession>
<dbReference type="Proteomes" id="UP000593812">
    <property type="component" value="Chromosome"/>
</dbReference>
<dbReference type="SUPFAM" id="SSF53271">
    <property type="entry name" value="PRTase-like"/>
    <property type="match status" value="1"/>
</dbReference>
<dbReference type="Pfam" id="PF15609">
    <property type="entry name" value="PRTase_2"/>
    <property type="match status" value="1"/>
</dbReference>
<keyword evidence="3" id="KW-0808">Transferase</keyword>
<dbReference type="EMBL" id="CP048654">
    <property type="protein sequence ID" value="QOW41879.1"/>
    <property type="molecule type" value="Genomic_DNA"/>
</dbReference>
<sequence>MERHVELSRGLLTVSVTQQHQHWELDSLLDFAERINPKRAFLFVSKVLGKHIPVKPSQMTESYKSLASMIPVNLPTPMTVVGMAETAVCLGAGVYRELKKEYGLNAVFMTTTRHPAKHLPLLSEFLEEHSHAQDQLIYGSKNEAIQSHIKSTKTLVLVDDEISTGKTFKNLIQSLIKSDLQNVERIVLVSLVNWNDGNLENTFMGIPVETVALLHGNWSWDSNNTEFTPKMPNVATTEQGSHEIIAPATWGREPSYLDHHPMPVFKPIQQGEKVLVLGSGEFLWLPFLLAEKLEQDGHDVYFSSTTRSPIMQGKAIKSICSFQDNYGLGIVNYAYNVKDKDFDRVLLIVETPKDSVDPTLFSEIKNLEVVSYE</sequence>
<keyword evidence="3" id="KW-0328">Glycosyltransferase</keyword>
<evidence type="ECO:0000313" key="5">
    <source>
        <dbReference type="Proteomes" id="UP000503440"/>
    </source>
</evidence>
<dbReference type="Pfam" id="PF12500">
    <property type="entry name" value="TRSP"/>
    <property type="match status" value="1"/>
</dbReference>
<dbReference type="InterPro" id="IPR029057">
    <property type="entry name" value="PRTase-like"/>
</dbReference>
<reference evidence="3 5" key="1">
    <citation type="submission" date="2019-09" db="EMBL/GenBank/DDBJ databases">
        <title>Non-baumannii Acinetobacter spp. carrying blaNDM-1 isolated in China.</title>
        <authorList>
            <person name="Cui C."/>
            <person name="Chen C."/>
            <person name="Sun J."/>
            <person name="Liu Y."/>
        </authorList>
    </citation>
    <scope>NUCLEOTIDE SEQUENCE [LARGE SCALE GENOMIC DNA]</scope>
    <source>
        <strain evidence="3 5">B18</strain>
    </source>
</reference>